<dbReference type="InterPro" id="IPR006046">
    <property type="entry name" value="Alpha_amylase"/>
</dbReference>
<accession>A0A7L7KTE6</accession>
<sequence length="559" mass="65457">MNKAWWQDAVIYQCYIRSFYDANGDGIGDFRGLIDKLQHFIDLGVDAVWVSPHYKSPMDDNGYDVSDYYQVSDDYGTLEDVKEFIARAHQHNIKVIFDLVLNHTSDEHPWFQAACDPNHPEHERYHDYYIWQPPKYDADGNRIKPTKWLSWFGGGVWDYNEPTDEYYLHIFSKKMPDLNWRNEAMKNDLKAVTKWLIDLGVDGFRVDASNHLEKNWDFPDAYPGYEHFSSLPKHHEYLEEFGRELFRPNNVMTMGEAGGASKEEAEKYVGYDHDEFNMLIQFGHCWQDCDWTNQITTGKWAKGDLNVVGIKESFAHFHDMLKGIGHNLIYWHNHDQPRVVSHYGNDQEYWKKSALMLLYTLYFMPGTAIVYQGEEIGMINVDYTDLSDFRDVEVFTEYDNFRSRGASHEYAMQALRDRSRDNARSPFQWSSEPYAGFSTTIPWMNVVGSYPTINLAAQQTDPTSIFNQYKTVFSMRKKRGISDGTLTFIELDHPDHYCYTNKVQEGTILVIANFRNKETLITLDMELDGYEELLSNCQQSLQPNMILQPYDAIVYFKKE</sequence>
<dbReference type="GO" id="GO:0009313">
    <property type="term" value="P:oligosaccharide catabolic process"/>
    <property type="evidence" value="ECO:0007669"/>
    <property type="project" value="TreeGrafter"/>
</dbReference>
<evidence type="ECO:0000313" key="8">
    <source>
        <dbReference type="Proteomes" id="UP000514720"/>
    </source>
</evidence>
<dbReference type="CDD" id="cd11333">
    <property type="entry name" value="AmyAc_SI_OligoGlu_DGase"/>
    <property type="match status" value="1"/>
</dbReference>
<comment type="catalytic activity">
    <reaction evidence="5">
        <text>Endohydrolysis of (1-&gt;4)-alpha-D-glucosidic linkages in polysaccharides containing three or more (1-&gt;4)-alpha-linked D-glucose units.</text>
        <dbReference type="EC" id="3.2.1.1"/>
    </reaction>
</comment>
<dbReference type="Proteomes" id="UP000514720">
    <property type="component" value="Chromosome"/>
</dbReference>
<dbReference type="SUPFAM" id="SSF51011">
    <property type="entry name" value="Glycosyl hydrolase domain"/>
    <property type="match status" value="1"/>
</dbReference>
<evidence type="ECO:0000313" key="7">
    <source>
        <dbReference type="EMBL" id="QMS85679.1"/>
    </source>
</evidence>
<keyword evidence="8" id="KW-1185">Reference proteome</keyword>
<organism evidence="7 8">
    <name type="scientific">Candidatus Xianfuyuplasma coldseepsis</name>
    <dbReference type="NCBI Taxonomy" id="2782163"/>
    <lineage>
        <taxon>Bacteria</taxon>
        <taxon>Bacillati</taxon>
        <taxon>Mycoplasmatota</taxon>
        <taxon>Mollicutes</taxon>
        <taxon>Candidatus Izemoplasmatales</taxon>
        <taxon>Candidatus Izemoplasmataceae</taxon>
        <taxon>Candidatus Xianfuyuplasma</taxon>
    </lineage>
</organism>
<dbReference type="EMBL" id="CP048914">
    <property type="protein sequence ID" value="QMS85679.1"/>
    <property type="molecule type" value="Genomic_DNA"/>
</dbReference>
<reference evidence="7 8" key="1">
    <citation type="submission" date="2020-02" db="EMBL/GenBank/DDBJ databases">
        <authorList>
            <person name="Zheng R.K."/>
            <person name="Sun C.M."/>
        </authorList>
    </citation>
    <scope>NUCLEOTIDE SEQUENCE [LARGE SCALE GENOMIC DNA]</scope>
    <source>
        <strain evidence="8">zrk13</strain>
    </source>
</reference>
<dbReference type="RefSeq" id="WP_258877483.1">
    <property type="nucleotide sequence ID" value="NZ_CP048914.1"/>
</dbReference>
<evidence type="ECO:0000259" key="6">
    <source>
        <dbReference type="SMART" id="SM00642"/>
    </source>
</evidence>
<keyword evidence="5" id="KW-0119">Carbohydrate metabolism</keyword>
<evidence type="ECO:0000256" key="2">
    <source>
        <dbReference type="ARBA" id="ARBA00022801"/>
    </source>
</evidence>
<evidence type="ECO:0000256" key="1">
    <source>
        <dbReference type="ARBA" id="ARBA00008061"/>
    </source>
</evidence>
<name>A0A7L7KTE6_9MOLU</name>
<gene>
    <name evidence="7" type="ORF">G4Z02_07960</name>
</gene>
<keyword evidence="2 5" id="KW-0378">Hydrolase</keyword>
<dbReference type="PRINTS" id="PR00110">
    <property type="entry name" value="ALPHAAMYLASE"/>
</dbReference>
<evidence type="ECO:0000256" key="3">
    <source>
        <dbReference type="ARBA" id="ARBA00023295"/>
    </source>
</evidence>
<dbReference type="Gene3D" id="2.60.40.1180">
    <property type="entry name" value="Golgi alpha-mannosidase II"/>
    <property type="match status" value="1"/>
</dbReference>
<proteinExistence type="inferred from homology"/>
<keyword evidence="3 5" id="KW-0326">Glycosidase</keyword>
<evidence type="ECO:0000256" key="4">
    <source>
        <dbReference type="RuleBase" id="RU003615"/>
    </source>
</evidence>
<dbReference type="GO" id="GO:0004556">
    <property type="term" value="F:alpha-amylase activity"/>
    <property type="evidence" value="ECO:0007669"/>
    <property type="project" value="UniProtKB-UniRule"/>
</dbReference>
<dbReference type="Gene3D" id="3.90.400.10">
    <property type="entry name" value="Oligo-1,6-glucosidase, Domain 2"/>
    <property type="match status" value="1"/>
</dbReference>
<dbReference type="InterPro" id="IPR045857">
    <property type="entry name" value="O16G_dom_2"/>
</dbReference>
<dbReference type="InterPro" id="IPR017853">
    <property type="entry name" value="GH"/>
</dbReference>
<feature type="domain" description="Glycosyl hydrolase family 13 catalytic" evidence="6">
    <location>
        <begin position="13"/>
        <end position="424"/>
    </location>
</feature>
<dbReference type="PANTHER" id="PTHR10357:SF179">
    <property type="entry name" value="NEUTRAL AND BASIC AMINO ACID TRANSPORT PROTEIN RBAT"/>
    <property type="match status" value="1"/>
</dbReference>
<dbReference type="Pfam" id="PF00128">
    <property type="entry name" value="Alpha-amylase"/>
    <property type="match status" value="1"/>
</dbReference>
<comment type="similarity">
    <text evidence="1 4">Belongs to the glycosyl hydrolase 13 family.</text>
</comment>
<dbReference type="AlphaFoldDB" id="A0A7L7KTE6"/>
<evidence type="ECO:0000256" key="5">
    <source>
        <dbReference type="RuleBase" id="RU361134"/>
    </source>
</evidence>
<dbReference type="SMART" id="SM00642">
    <property type="entry name" value="Aamy"/>
    <property type="match status" value="1"/>
</dbReference>
<protein>
    <recommendedName>
        <fullName evidence="5">Alpha-amylase</fullName>
        <ecNumber evidence="5">3.2.1.1</ecNumber>
    </recommendedName>
</protein>
<dbReference type="KEGG" id="xcl:G4Z02_07960"/>
<dbReference type="InterPro" id="IPR013780">
    <property type="entry name" value="Glyco_hydro_b"/>
</dbReference>
<dbReference type="EC" id="3.2.1.1" evidence="5"/>
<dbReference type="GO" id="GO:0043169">
    <property type="term" value="F:cation binding"/>
    <property type="evidence" value="ECO:0007669"/>
    <property type="project" value="InterPro"/>
</dbReference>
<dbReference type="PANTHER" id="PTHR10357">
    <property type="entry name" value="ALPHA-AMYLASE FAMILY MEMBER"/>
    <property type="match status" value="1"/>
</dbReference>
<dbReference type="Gene3D" id="3.20.20.80">
    <property type="entry name" value="Glycosidases"/>
    <property type="match status" value="1"/>
</dbReference>
<dbReference type="FunFam" id="3.20.20.80:FF:000064">
    <property type="entry name" value="Oligo-1,6-glucosidase"/>
    <property type="match status" value="1"/>
</dbReference>
<dbReference type="SUPFAM" id="SSF51445">
    <property type="entry name" value="(Trans)glycosidases"/>
    <property type="match status" value="1"/>
</dbReference>
<dbReference type="InterPro" id="IPR006047">
    <property type="entry name" value="GH13_cat_dom"/>
</dbReference>